<dbReference type="InterPro" id="IPR000719">
    <property type="entry name" value="Prot_kinase_dom"/>
</dbReference>
<dbReference type="EMBL" id="CP029535">
    <property type="protein sequence ID" value="AYU83993.1"/>
    <property type="molecule type" value="Genomic_DNA"/>
</dbReference>
<dbReference type="GO" id="GO:0005524">
    <property type="term" value="F:ATP binding"/>
    <property type="evidence" value="ECO:0007669"/>
    <property type="project" value="InterPro"/>
</dbReference>
<evidence type="ECO:0000259" key="2">
    <source>
        <dbReference type="PROSITE" id="PS50011"/>
    </source>
</evidence>
<keyword evidence="1" id="KW-0472">Membrane</keyword>
<dbReference type="PANTHER" id="PTHR45890:SF3">
    <property type="entry name" value="PROTEIN KINASE DOMAIN-CONTAINING PROTEIN"/>
    <property type="match status" value="1"/>
</dbReference>
<dbReference type="Gene3D" id="1.10.510.10">
    <property type="entry name" value="Transferase(Phosphotransferase) domain 1"/>
    <property type="match status" value="1"/>
</dbReference>
<dbReference type="Proteomes" id="UP000274082">
    <property type="component" value="Chromosome 36"/>
</dbReference>
<feature type="domain" description="Protein kinase" evidence="2">
    <location>
        <begin position="169"/>
        <end position="477"/>
    </location>
</feature>
<accession>A0A3Q8IRU0</accession>
<name>A0A3Q8IRU0_LEIDO</name>
<evidence type="ECO:0000256" key="1">
    <source>
        <dbReference type="SAM" id="Phobius"/>
    </source>
</evidence>
<gene>
    <name evidence="3" type="ORF">LdCL_360070900</name>
</gene>
<feature type="transmembrane region" description="Helical" evidence="1">
    <location>
        <begin position="68"/>
        <end position="89"/>
    </location>
</feature>
<keyword evidence="1" id="KW-1133">Transmembrane helix</keyword>
<dbReference type="VEuPathDB" id="TriTrypDB:LdBPK_366350.1"/>
<keyword evidence="1" id="KW-0812">Transmembrane</keyword>
<evidence type="ECO:0000313" key="4">
    <source>
        <dbReference type="Proteomes" id="UP000274082"/>
    </source>
</evidence>
<dbReference type="CDD" id="cd13971">
    <property type="entry name" value="ADCK2-like"/>
    <property type="match status" value="1"/>
</dbReference>
<dbReference type="GO" id="GO:0004672">
    <property type="term" value="F:protein kinase activity"/>
    <property type="evidence" value="ECO:0007669"/>
    <property type="project" value="InterPro"/>
</dbReference>
<dbReference type="InterPro" id="IPR011009">
    <property type="entry name" value="Kinase-like_dom_sf"/>
</dbReference>
<dbReference type="PANTHER" id="PTHR45890">
    <property type="entry name" value="AARF DOMAIN CONTAINING KINASE 2 (PREDICTED)"/>
    <property type="match status" value="1"/>
</dbReference>
<dbReference type="Pfam" id="PF03109">
    <property type="entry name" value="ABC1"/>
    <property type="match status" value="1"/>
</dbReference>
<dbReference type="VEuPathDB" id="TriTrypDB:LDHU3_36.8420"/>
<dbReference type="SUPFAM" id="SSF56112">
    <property type="entry name" value="Protein kinase-like (PK-like)"/>
    <property type="match status" value="1"/>
</dbReference>
<dbReference type="AlphaFoldDB" id="A0A3Q8IRU0"/>
<dbReference type="InterPro" id="IPR052402">
    <property type="entry name" value="ADCK_kinase"/>
</dbReference>
<dbReference type="VEuPathDB" id="TriTrypDB:LdCL_360070900"/>
<dbReference type="InterPro" id="IPR044095">
    <property type="entry name" value="ADCK2_dom"/>
</dbReference>
<organism evidence="3 4">
    <name type="scientific">Leishmania donovani</name>
    <dbReference type="NCBI Taxonomy" id="5661"/>
    <lineage>
        <taxon>Eukaryota</taxon>
        <taxon>Discoba</taxon>
        <taxon>Euglenozoa</taxon>
        <taxon>Kinetoplastea</taxon>
        <taxon>Metakinetoplastina</taxon>
        <taxon>Trypanosomatida</taxon>
        <taxon>Trypanosomatidae</taxon>
        <taxon>Leishmaniinae</taxon>
        <taxon>Leishmania</taxon>
    </lineage>
</organism>
<reference evidence="3 4" key="1">
    <citation type="journal article" date="2018" name="Sci. Rep.">
        <title>A complete Leishmania donovani reference genome identifies novel genetic variations associated with virulence.</title>
        <authorList>
            <person name="Lypaczewski P."/>
            <person name="Hoshizaki J."/>
            <person name="Zhang W.-W."/>
            <person name="McCall L.-I."/>
            <person name="Torcivia-Rodriguez J."/>
            <person name="Simonyan V."/>
            <person name="Kaur A."/>
            <person name="Dewar K."/>
            <person name="Matlashewski G."/>
        </authorList>
    </citation>
    <scope>NUCLEOTIDE SEQUENCE [LARGE SCALE GENOMIC DNA]</scope>
    <source>
        <strain evidence="3 4">LdCL</strain>
    </source>
</reference>
<dbReference type="OrthoDB" id="427480at2759"/>
<dbReference type="InterPro" id="IPR004147">
    <property type="entry name" value="ABC1_dom"/>
</dbReference>
<protein>
    <submittedName>
        <fullName evidence="3">ABC1 family, putative</fullName>
    </submittedName>
</protein>
<sequence>MRVLRGKFGKVVFAVVGIPTISVAGLSGYVQYRQRTRPPPRVLKPLVDANGNLILEGRVVSRPSRIAVCWRLVDLALIFIPVAALYFIMSLRKEWYDRWLEMLLAAVQRAGPVFVKIGQWSCTREDLFAPEFRNIFKRLYNEVDVHSYEDTLRILGEELKCDPLTVFESVQRETVGSGSIGQVHLANLKNSNRKVVVKVMHPDIIETIVLDFTILDNLAKKVDAWFPHLARYRLPSLSLAFTTHLAAQLDFRMEAQNLERFRENFKSERYVEFPEPLMSTQRMLVETFCKGEPANPEFLASLPPHARDVLANKGLNTWCKMLLRDNFIHGDMHPGNILIDCTSDPHEPTITMIDVGLCQQLTEHEGAVTHDLMESFVRWNSNQCADSLLAMSDSQPYADADLFRSDLADLFKHFRPTRNDENAVTNILQSVFERIRQNNVQMDPAYVSLLFAVLVLESFIMNLNPDFNMVRHTAPWLVSEGHLSKGVVKNLIKTKIDNLKRTYGIVSGRMEDDLRQELQDKTTNWWISGSAW</sequence>
<feature type="transmembrane region" description="Helical" evidence="1">
    <location>
        <begin position="12"/>
        <end position="32"/>
    </location>
</feature>
<dbReference type="PROSITE" id="PS50011">
    <property type="entry name" value="PROTEIN_KINASE_DOM"/>
    <property type="match status" value="1"/>
</dbReference>
<proteinExistence type="predicted"/>
<keyword evidence="4" id="KW-1185">Reference proteome</keyword>
<evidence type="ECO:0000313" key="3">
    <source>
        <dbReference type="EMBL" id="AYU83993.1"/>
    </source>
</evidence>
<dbReference type="SMART" id="SM00220">
    <property type="entry name" value="S_TKc"/>
    <property type="match status" value="1"/>
</dbReference>